<dbReference type="SMART" id="SM00825">
    <property type="entry name" value="PKS_KS"/>
    <property type="match status" value="2"/>
</dbReference>
<dbReference type="SMART" id="SM00827">
    <property type="entry name" value="PKS_AT"/>
    <property type="match status" value="1"/>
</dbReference>
<dbReference type="SUPFAM" id="SSF53901">
    <property type="entry name" value="Thiolase-like"/>
    <property type="match status" value="2"/>
</dbReference>
<evidence type="ECO:0000259" key="9">
    <source>
        <dbReference type="PROSITE" id="PS52019"/>
    </source>
</evidence>
<dbReference type="PANTHER" id="PTHR43775">
    <property type="entry name" value="FATTY ACID SYNTHASE"/>
    <property type="match status" value="1"/>
</dbReference>
<dbReference type="InterPro" id="IPR049551">
    <property type="entry name" value="PKS_DH_C"/>
</dbReference>
<dbReference type="InterPro" id="IPR049490">
    <property type="entry name" value="C883_1060-like_KR_N"/>
</dbReference>
<dbReference type="InterPro" id="IPR020806">
    <property type="entry name" value="PKS_PP-bd"/>
</dbReference>
<keyword evidence="4" id="KW-0597">Phosphoprotein</keyword>
<protein>
    <submittedName>
        <fullName evidence="10">Uncharacterized protein</fullName>
    </submittedName>
</protein>
<dbReference type="SUPFAM" id="SSF51735">
    <property type="entry name" value="NAD(P)-binding Rossmann-fold domains"/>
    <property type="match status" value="3"/>
</dbReference>
<evidence type="ECO:0000256" key="3">
    <source>
        <dbReference type="ARBA" id="ARBA00022450"/>
    </source>
</evidence>
<dbReference type="InterPro" id="IPR016035">
    <property type="entry name" value="Acyl_Trfase/lysoPLipase"/>
</dbReference>
<dbReference type="InterPro" id="IPR036736">
    <property type="entry name" value="ACP-like_sf"/>
</dbReference>
<dbReference type="InterPro" id="IPR014043">
    <property type="entry name" value="Acyl_transferase_dom"/>
</dbReference>
<dbReference type="Pfam" id="PF08659">
    <property type="entry name" value="KR"/>
    <property type="match status" value="2"/>
</dbReference>
<dbReference type="PROSITE" id="PS50075">
    <property type="entry name" value="CARRIER"/>
    <property type="match status" value="2"/>
</dbReference>
<dbReference type="InterPro" id="IPR001227">
    <property type="entry name" value="Ac_transferase_dom_sf"/>
</dbReference>
<dbReference type="GO" id="GO:0004315">
    <property type="term" value="F:3-oxoacyl-[acyl-carrier-protein] synthase activity"/>
    <property type="evidence" value="ECO:0007669"/>
    <property type="project" value="InterPro"/>
</dbReference>
<dbReference type="GO" id="GO:0031177">
    <property type="term" value="F:phosphopantetheine binding"/>
    <property type="evidence" value="ECO:0007669"/>
    <property type="project" value="InterPro"/>
</dbReference>
<dbReference type="SUPFAM" id="SSF55048">
    <property type="entry name" value="Probable ACP-binding domain of malonyl-CoA ACP transacylase"/>
    <property type="match status" value="1"/>
</dbReference>
<dbReference type="SMART" id="SM01294">
    <property type="entry name" value="PKS_PP_betabranch"/>
    <property type="match status" value="2"/>
</dbReference>
<evidence type="ECO:0000259" key="7">
    <source>
        <dbReference type="PROSITE" id="PS50075"/>
    </source>
</evidence>
<dbReference type="Pfam" id="PF00698">
    <property type="entry name" value="Acyl_transf_1"/>
    <property type="match status" value="1"/>
</dbReference>
<dbReference type="InterPro" id="IPR009081">
    <property type="entry name" value="PP-bd_ACP"/>
</dbReference>
<evidence type="ECO:0000313" key="10">
    <source>
        <dbReference type="EMBL" id="BCJ94414.1"/>
    </source>
</evidence>
<dbReference type="PROSITE" id="PS52004">
    <property type="entry name" value="KS3_2"/>
    <property type="match status" value="2"/>
</dbReference>
<dbReference type="PROSITE" id="PS52019">
    <property type="entry name" value="PKS_MFAS_DH"/>
    <property type="match status" value="1"/>
</dbReference>
<dbReference type="CDD" id="cd00833">
    <property type="entry name" value="PKS"/>
    <property type="match status" value="2"/>
</dbReference>
<evidence type="ECO:0000256" key="1">
    <source>
        <dbReference type="ARBA" id="ARBA00003299"/>
    </source>
</evidence>
<dbReference type="InterPro" id="IPR049900">
    <property type="entry name" value="PKS_mFAS_DH"/>
</dbReference>
<feature type="domain" description="PKS/mFAS DH" evidence="9">
    <location>
        <begin position="959"/>
        <end position="1239"/>
    </location>
</feature>
<dbReference type="Pfam" id="PF14765">
    <property type="entry name" value="PS-DH"/>
    <property type="match status" value="1"/>
</dbReference>
<gene>
    <name evidence="10" type="ORF">acsn021_19830</name>
</gene>
<dbReference type="Proteomes" id="UP000515561">
    <property type="component" value="Chromosome"/>
</dbReference>
<dbReference type="GO" id="GO:0006633">
    <property type="term" value="P:fatty acid biosynthetic process"/>
    <property type="evidence" value="ECO:0007669"/>
    <property type="project" value="InterPro"/>
</dbReference>
<feature type="domain" description="Ketosynthase family 3 (KS3)" evidence="8">
    <location>
        <begin position="1894"/>
        <end position="2314"/>
    </location>
</feature>
<dbReference type="PROSITE" id="PS00606">
    <property type="entry name" value="KS3_1"/>
    <property type="match status" value="1"/>
</dbReference>
<comment type="function">
    <text evidence="1">Involved in some intermediate steps for the synthesis of the antibiotic polyketide bacillaene which is involved in secondary metabolism.</text>
</comment>
<dbReference type="InterPro" id="IPR050091">
    <property type="entry name" value="PKS_NRPS_Biosynth_Enz"/>
</dbReference>
<evidence type="ECO:0000256" key="5">
    <source>
        <dbReference type="ARBA" id="ARBA00022679"/>
    </source>
</evidence>
<dbReference type="Pfam" id="PF02801">
    <property type="entry name" value="Ketoacyl-synt_C"/>
    <property type="match status" value="2"/>
</dbReference>
<dbReference type="SMART" id="SM00823">
    <property type="entry name" value="PKS_PP"/>
    <property type="match status" value="2"/>
</dbReference>
<feature type="domain" description="Carrier" evidence="7">
    <location>
        <begin position="1764"/>
        <end position="1841"/>
    </location>
</feature>
<dbReference type="Pfam" id="PF16197">
    <property type="entry name" value="KAsynt_C_assoc"/>
    <property type="match status" value="1"/>
</dbReference>
<evidence type="ECO:0000256" key="2">
    <source>
        <dbReference type="ARBA" id="ARBA00004789"/>
    </source>
</evidence>
<dbReference type="SUPFAM" id="SSF47336">
    <property type="entry name" value="ACP-like"/>
    <property type="match status" value="2"/>
</dbReference>
<dbReference type="Gene3D" id="3.40.50.720">
    <property type="entry name" value="NAD(P)-binding Rossmann-like Domain"/>
    <property type="match status" value="2"/>
</dbReference>
<dbReference type="Pfam" id="PF22621">
    <property type="entry name" value="CurL-like_PKS_C"/>
    <property type="match status" value="1"/>
</dbReference>
<dbReference type="InterPro" id="IPR014031">
    <property type="entry name" value="Ketoacyl_synth_C"/>
</dbReference>
<dbReference type="InterPro" id="IPR018201">
    <property type="entry name" value="Ketoacyl_synth_AS"/>
</dbReference>
<dbReference type="Pfam" id="PF00109">
    <property type="entry name" value="ketoacyl-synt"/>
    <property type="match status" value="2"/>
</dbReference>
<evidence type="ECO:0000256" key="4">
    <source>
        <dbReference type="ARBA" id="ARBA00022553"/>
    </source>
</evidence>
<dbReference type="Gene3D" id="3.30.70.3290">
    <property type="match status" value="2"/>
</dbReference>
<feature type="domain" description="Carrier" evidence="7">
    <location>
        <begin position="3202"/>
        <end position="3276"/>
    </location>
</feature>
<dbReference type="InterPro" id="IPR016036">
    <property type="entry name" value="Malonyl_transacylase_ACP-bd"/>
</dbReference>
<accession>A0A6S6QUW6</accession>
<keyword evidence="11" id="KW-1185">Reference proteome</keyword>
<dbReference type="RefSeq" id="WP_184093349.1">
    <property type="nucleotide sequence ID" value="NZ_AP023367.1"/>
</dbReference>
<dbReference type="PANTHER" id="PTHR43775:SF51">
    <property type="entry name" value="INACTIVE PHENOLPHTHIOCEROL SYNTHESIS POLYKETIDE SYNTHASE TYPE I PKS1-RELATED"/>
    <property type="match status" value="1"/>
</dbReference>
<dbReference type="Gene3D" id="1.10.1200.10">
    <property type="entry name" value="ACP-like"/>
    <property type="match status" value="2"/>
</dbReference>
<feature type="domain" description="Ketosynthase family 3 (KS3)" evidence="8">
    <location>
        <begin position="42"/>
        <end position="477"/>
    </location>
</feature>
<dbReference type="InterPro" id="IPR032821">
    <property type="entry name" value="PKS_assoc"/>
</dbReference>
<comment type="pathway">
    <text evidence="2">Antibiotic biosynthesis; bacillaene biosynthesis.</text>
</comment>
<evidence type="ECO:0000313" key="11">
    <source>
        <dbReference type="Proteomes" id="UP000515561"/>
    </source>
</evidence>
<dbReference type="InterPro" id="IPR020841">
    <property type="entry name" value="PKS_Beta-ketoAc_synthase_dom"/>
</dbReference>
<dbReference type="SMART" id="SM00822">
    <property type="entry name" value="PKS_KR"/>
    <property type="match status" value="2"/>
</dbReference>
<dbReference type="KEGG" id="acel:acsn021_19830"/>
<dbReference type="Pfam" id="PF00550">
    <property type="entry name" value="PP-binding"/>
    <property type="match status" value="2"/>
</dbReference>
<feature type="region of interest" description="N-terminal hotdog fold" evidence="6">
    <location>
        <begin position="959"/>
        <end position="1081"/>
    </location>
</feature>
<dbReference type="Gene3D" id="1.10.1240.100">
    <property type="match status" value="1"/>
</dbReference>
<dbReference type="InterPro" id="IPR014030">
    <property type="entry name" value="Ketoacyl_synth_N"/>
</dbReference>
<name>A0A6S6QUW6_9FIRM</name>
<reference evidence="10 11" key="1">
    <citation type="journal article" date="2016" name="Int. J. Syst. Evol. Microbiol.">
        <title>Descriptions of Anaerotaenia torta gen. nov., sp. nov. and Anaerocolumna cellulosilytica gen. nov., sp. nov. isolated from a methanogenic reactor of cattle waste.</title>
        <authorList>
            <person name="Uek A."/>
            <person name="Ohtaki Y."/>
            <person name="Kaku N."/>
            <person name="Ueki K."/>
        </authorList>
    </citation>
    <scope>NUCLEOTIDE SEQUENCE [LARGE SCALE GENOMIC DNA]</scope>
    <source>
        <strain evidence="10 11">SN021</strain>
    </source>
</reference>
<evidence type="ECO:0000256" key="6">
    <source>
        <dbReference type="PROSITE-ProRule" id="PRU01363"/>
    </source>
</evidence>
<dbReference type="EMBL" id="AP023367">
    <property type="protein sequence ID" value="BCJ94414.1"/>
    <property type="molecule type" value="Genomic_DNA"/>
</dbReference>
<dbReference type="FunFam" id="3.40.47.10:FF:000019">
    <property type="entry name" value="Polyketide synthase type I"/>
    <property type="match status" value="1"/>
</dbReference>
<dbReference type="InterPro" id="IPR013968">
    <property type="entry name" value="PKS_KR"/>
</dbReference>
<feature type="active site" description="Proton donor; for dehydratase activity" evidence="6">
    <location>
        <position position="1155"/>
    </location>
</feature>
<dbReference type="Gene3D" id="3.10.129.110">
    <property type="entry name" value="Polyketide synthase dehydratase"/>
    <property type="match status" value="1"/>
</dbReference>
<dbReference type="Gene3D" id="3.40.47.10">
    <property type="match status" value="2"/>
</dbReference>
<dbReference type="Pfam" id="PF21394">
    <property type="entry name" value="Beta-ketacyl_N"/>
    <property type="match status" value="1"/>
</dbReference>
<proteinExistence type="predicted"/>
<dbReference type="CDD" id="cd08953">
    <property type="entry name" value="KR_2_SDR_x"/>
    <property type="match status" value="2"/>
</dbReference>
<dbReference type="InterPro" id="IPR057326">
    <property type="entry name" value="KR_dom"/>
</dbReference>
<organism evidence="10 11">
    <name type="scientific">Anaerocolumna cellulosilytica</name>
    <dbReference type="NCBI Taxonomy" id="433286"/>
    <lineage>
        <taxon>Bacteria</taxon>
        <taxon>Bacillati</taxon>
        <taxon>Bacillota</taxon>
        <taxon>Clostridia</taxon>
        <taxon>Lachnospirales</taxon>
        <taxon>Lachnospiraceae</taxon>
        <taxon>Anaerocolumna</taxon>
    </lineage>
</organism>
<dbReference type="InterPro" id="IPR016039">
    <property type="entry name" value="Thiolase-like"/>
</dbReference>
<dbReference type="Pfam" id="PF21089">
    <property type="entry name" value="PKS_DH_N"/>
    <property type="match status" value="1"/>
</dbReference>
<dbReference type="SUPFAM" id="SSF52151">
    <property type="entry name" value="FabD/lysophospholipase-like"/>
    <property type="match status" value="1"/>
</dbReference>
<feature type="active site" description="Proton acceptor; for dehydratase activity" evidence="6">
    <location>
        <position position="990"/>
    </location>
</feature>
<keyword evidence="3" id="KW-0596">Phosphopantetheine</keyword>
<dbReference type="InterPro" id="IPR042104">
    <property type="entry name" value="PKS_dehydratase_sf"/>
</dbReference>
<dbReference type="InterPro" id="IPR049552">
    <property type="entry name" value="PKS_DH_N"/>
</dbReference>
<keyword evidence="5" id="KW-0808">Transferase</keyword>
<evidence type="ECO:0000259" key="8">
    <source>
        <dbReference type="PROSITE" id="PS52004"/>
    </source>
</evidence>
<dbReference type="GO" id="GO:0004312">
    <property type="term" value="F:fatty acid synthase activity"/>
    <property type="evidence" value="ECO:0007669"/>
    <property type="project" value="TreeGrafter"/>
</dbReference>
<sequence>MKEFTKLIFEQVANKKLDSKTAKSILHSYRSQLDITGSEEKNRDIAVIGMACNFGKATNLWEFWSNIEQEKDCLTEIPKDRWREEHRYSQNSEEALKSYSKWGSFISHAKDFDAKFFNQSEQSAYVTDPQQRLFLHLCWEALENAGYGSSDSRTCDMGVFVGARGNVYDSESYVEDMNTSSMSRKERIELFRSVVLGKAPNMIAAAVSNFLNLKGPSLVVDTACSSSLVSIHLACQSILCGDCEMAIAGGVEILADPNTYVYLSQIKALSPDGKCKTFDKTANGYVPGEGGGAVILKPLAKALKDKDTIMAVIKGSAINNDGYTIGTTTPDVEGQKTVLKKAYKKAGVAPESITLIEAHGTGTFLGDPTEFRALSEVFRENTRSSNFCALGTVKSNIGHLHSAAGIASFIKIVLALSKKKIPATLNCKEPNPRFDLIISPFYIADHTSEWITNEISRRAGISSFGFGGTNCHIILEEAGPTPTAESHSFAKTHLAVYSAKDKKALRNLLMNNLEFLEKYTGGVEEYTYTLNTGREKFEYCTAITVSDLKEVKQKLAEKIQDLNLLSGNKKSEKEYSEHREPPKLVMIFPGQGSQYQGMAEELYHCSAGFREAFDRCDEITSRYLGQSIKSMLYGKDADKWIHETRFTQPIVFAMDYSIGRMWMDLGIMPSAVLGHSIGEYAAACIAGVFQLEDAIRLVVKRAALMDAIDCNGGMMVVSADENTVKKVSVKAFHGTDREIYIAAVNSPSNTVISGTKEALVLMKQKFSEIGINVKELTVSHPFHSILMEPMLQEYVLELSTVKMANAQIPLVCNVTGDFKYNFDADYWLSHIMKPVMFHQSVLSLVRKEYDCFLEAGSGTTITTMLKRIEDVSHRHCISTMKPYESNWKCLLEAVAILEEIGVRIRLKELYRNNLIQKIELPNYPFQYSSYWIDQERTIETGSLADVLNENIKNQENLKYALFDTINFDSEEEIELEKTVKPDELEVIRNHMVEEQVVMPGVCFWEMAQIAAIHGYGKVPVMLNTITYPCPLVISKEIETTYRINLNKQTGKFRVSFLSKEGIEQRFVIAAMGTIDTGTAIRKETLSIPAVKQRLSQSFSEGRILKEQFREKGLNYGEEFYSVVKIWEGKNEALTELKLNVDTESERYMYFPGILDGALQTIAGVEEVIKDSRKYIPYRVKKIEYYGLLQGNSYGYVKLLRYNKEKGLIEFQVTITDIHGDVKIYIDNMCLKAVADNPKEKEKSNKREINEYYAPYWQKVKPPKNQTEKRRQILLFKEDNEETLLSASFKKTPGVIEVYKEDVFHIVDERRFTVNPQKPRSYEALFHDLKKQDFVIDTIILDYTMNERMNNFNYIQAEASLRNSAMEMVNVINHLRNYYRNDINLVVITRQAFLVNDTDTGASFWLSALMGFIRCISLEHKTVHSMFVDMDGGDKAELEDTGSIIDRLLGSYSNGIFALRKGTIYSQAFKKEKFVKDVRNGLPFKENGVYVIAGGLGGVGLEIAKCIGKTVGTKLVLLGRSQLPEREQWDLVSQKDDSDIASKVKALKSIEALGCEVSYISVDLGGEEEVMTAMESVRAAYGSINGVIHAAGVLKDGLIKNLSQELYDYVTVSKIRGAWLLDQATEQDALDFYVICSALVTFLGNVGQAFYSTANAFLDSFAGHRALIKKKKTIVINWGVWSDVGMVADSVNKKLLEERGIIPLTTEEAIGALCSCLTADNLQFGIARLEEAIENRLLSLPVIKNRNSESIHIAEKEVAINGNGPELEDEVKKYLLIKVNALKDSQNTVNYKTSFLEAGLDSITMVNFTDNFGRETGIKLYPTVLFEYPTIQELTKYLLKDYKKELDTYFKNSFPVKGVAVNTVIKTASLELQEDREIMRSHKEPPFDTNIQYSDSDIAVIGISGIFPGAKNVDEFMDNLLKGRNSVVEIPAKRWDYKEHYHTEKKKGKTYCKWGGFVEDIDLFDPLFFNISPMEATVLDPQQKFLLQAGWEALEDAGYANGSLFHTKTGVFVGVSNHNYFDESFDANNNYSGLGTANAIAANRLSYFLDFKGPSMSIDTQCSSSLVAVHEACKSILSGECEYALAAGVNFLIPKDYYILLSQMEAVSKDGSCKTFDKEANGFVSGEGIGVLLLKRLSDAIKDRDNIHCIIKASEVNHDGRSASLTAPNSKSQTDLIKNCINKAAINPETITYVETHGTGTPIGDPIEIKGLTDAFLEFSNRKSYCALGAVKSNIGHLESAAGMAGMIKVIMAMKNKIIPGNLHFNEKNPFINFADSPFYVLDKPTEWLVKGHPLRAAVSSFGMGGTNAHVILEQPPEYEGSEIVKDKEYPVILSAKSKEALKMSVNRLLEYLKKAKDLSLENVSYTLSTGRYHFNNRIAIAVDSVGDLIAALQEVSANDLKELSSNRIFYNKAEGSDAISYLSIQDKSPIPVSVILPYYNKQTLDFVIRTINDGFIENPVFYELLNEYKEILLTMGINLNHYFTGNALLYSESETVLCVYVFIICLCRWLQAFGFVINKLVSTNDTHGIREVLSGQKTLQEGVSYVLEHVRVHEVSTEDEEILISLVENNNGYIINLNNGFEQIITDRESNPELIFSISREENDGIDGLIQMLSSLYVKGEAVQFKALYAKSVRKISLPAYAFQMKRYWHNKNNSMKTAAAEIEAGYQLAEKYKAEDFFYKWYWQEASPNEALIPVEGAVWIIFTTSGYLSDLIQNSLKERKQRIVLVFKDVSFRKRNSNEYEMNPSKQEDYKTVFLDVIEKFQSVDAVINLWSYKQESEDTYYDNTVELFGMALGLSEIASKDKEINLLTITDNGFSLEDVNKQPVHISSYPVHLLSRLITGEIKNIAARSVDLDNNKLSREQLDKLLFEYSFTRNGYSELAFRNDKAFIRKLKKEGLEHTHQKESVWVEGGIYVITGGASGIGTEIGIHIAKAVKATIILIGRTQLPAPAEFEAFLKKGTDSHRMAKIENILKIKKVGADVIYYKADITNEESTFRTFENIFAVYGQITGVFHCAGSKKDSVITVKSFSDFKEVISIKACGLSYIKTAVSNHPVDFIIAFSSIAALYGTPGQSDYSAANAVMDAFVSDWALTEKAFVTSINWTLWEGAGMDIPSLAKRKMAGDGLRAITITEGLHALEIILKHRKQANYIVMDLMRPEEFLMDLEHSKERTPMSYKNGIIALPLNEIAENVVSDRALLVKETKEFLTRMLAKLLYLDDLELDTRRSLDEYGMDSLSIKEALTALEQQYNTVLEPSLFEEHPSIEALAEYLSTRFEKKVLKSEKIEIYHSEALVKNDIKERVNPEHLDTSEYDGNENSHSKDEVEELYKELYEGVIDASDAKDKILRFLKNTGDSEEMQYEKTGY</sequence>
<dbReference type="InterPro" id="IPR036291">
    <property type="entry name" value="NAD(P)-bd_dom_sf"/>
</dbReference>
<dbReference type="Gene3D" id="3.40.366.10">
    <property type="entry name" value="Malonyl-Coenzyme A Acyl Carrier Protein, domain 2"/>
    <property type="match status" value="1"/>
</dbReference>
<feature type="region of interest" description="C-terminal hotdog fold" evidence="6">
    <location>
        <begin position="1095"/>
        <end position="1239"/>
    </location>
</feature>